<dbReference type="EMBL" id="LNRQ01000009">
    <property type="protein sequence ID" value="KZM82442.1"/>
    <property type="molecule type" value="Genomic_DNA"/>
</dbReference>
<proteinExistence type="predicted"/>
<evidence type="ECO:0000256" key="1">
    <source>
        <dbReference type="SAM" id="MobiDB-lite"/>
    </source>
</evidence>
<dbReference type="PANTHER" id="PTHR34835">
    <property type="entry name" value="OS07G0283600 PROTEIN-RELATED"/>
    <property type="match status" value="1"/>
</dbReference>
<reference evidence="2" key="1">
    <citation type="journal article" date="2016" name="Nat. Genet.">
        <title>A high-quality carrot genome assembly provides new insights into carotenoid accumulation and asterid genome evolution.</title>
        <authorList>
            <person name="Iorizzo M."/>
            <person name="Ellison S."/>
            <person name="Senalik D."/>
            <person name="Zeng P."/>
            <person name="Satapoomin P."/>
            <person name="Huang J."/>
            <person name="Bowman M."/>
            <person name="Iovene M."/>
            <person name="Sanseverino W."/>
            <person name="Cavagnaro P."/>
            <person name="Yildiz M."/>
            <person name="Macko-Podgorni A."/>
            <person name="Moranska E."/>
            <person name="Grzebelus E."/>
            <person name="Grzebelus D."/>
            <person name="Ashrafi H."/>
            <person name="Zheng Z."/>
            <person name="Cheng S."/>
            <person name="Spooner D."/>
            <person name="Van Deynze A."/>
            <person name="Simon P."/>
        </authorList>
    </citation>
    <scope>NUCLEOTIDE SEQUENCE [LARGE SCALE GENOMIC DNA]</scope>
    <source>
        <tissue evidence="2">Leaf</tissue>
    </source>
</reference>
<gene>
    <name evidence="2" type="ORF">DCAR_030011</name>
</gene>
<name>A0A175YHY9_DAUCS</name>
<dbReference type="STRING" id="79200.A0A175YHY9"/>
<dbReference type="Gramene" id="KZM82442">
    <property type="protein sequence ID" value="KZM82442"/>
    <property type="gene ID" value="DCAR_030011"/>
</dbReference>
<evidence type="ECO:0000313" key="2">
    <source>
        <dbReference type="EMBL" id="KZM82442.1"/>
    </source>
</evidence>
<comment type="caution">
    <text evidence="2">The sequence shown here is derived from an EMBL/GenBank/DDBJ whole genome shotgun (WGS) entry which is preliminary data.</text>
</comment>
<feature type="region of interest" description="Disordered" evidence="1">
    <location>
        <begin position="711"/>
        <end position="761"/>
    </location>
</feature>
<feature type="region of interest" description="Disordered" evidence="1">
    <location>
        <begin position="250"/>
        <end position="363"/>
    </location>
</feature>
<dbReference type="PANTHER" id="PTHR34835:SF90">
    <property type="entry name" value="AMINOTRANSFERASE-LIKE PLANT MOBILE DOMAIN-CONTAINING PROTEIN"/>
    <property type="match status" value="1"/>
</dbReference>
<organism evidence="2">
    <name type="scientific">Daucus carota subsp. sativus</name>
    <name type="common">Carrot</name>
    <dbReference type="NCBI Taxonomy" id="79200"/>
    <lineage>
        <taxon>Eukaryota</taxon>
        <taxon>Viridiplantae</taxon>
        <taxon>Streptophyta</taxon>
        <taxon>Embryophyta</taxon>
        <taxon>Tracheophyta</taxon>
        <taxon>Spermatophyta</taxon>
        <taxon>Magnoliopsida</taxon>
        <taxon>eudicotyledons</taxon>
        <taxon>Gunneridae</taxon>
        <taxon>Pentapetalae</taxon>
        <taxon>asterids</taxon>
        <taxon>campanulids</taxon>
        <taxon>Apiales</taxon>
        <taxon>Apiaceae</taxon>
        <taxon>Apioideae</taxon>
        <taxon>Scandiceae</taxon>
        <taxon>Daucinae</taxon>
        <taxon>Daucus</taxon>
        <taxon>Daucus sect. Daucus</taxon>
    </lineage>
</organism>
<feature type="compositionally biased region" description="Polar residues" evidence="1">
    <location>
        <begin position="715"/>
        <end position="735"/>
    </location>
</feature>
<accession>A0A175YHY9</accession>
<dbReference type="AlphaFoldDB" id="A0A175YHY9"/>
<evidence type="ECO:0008006" key="3">
    <source>
        <dbReference type="Google" id="ProtNLM"/>
    </source>
</evidence>
<feature type="region of interest" description="Disordered" evidence="1">
    <location>
        <begin position="41"/>
        <end position="150"/>
    </location>
</feature>
<sequence length="761" mass="87252">MNTNNIGDKRPLAKVYRRPDNKVIKATAGRNIKTLVGNKLVDEVEGDEHNCNNLVDEQDGDQDNDKQSDEDMQEGEEDSAQEDSAEDMEQDDSAQEREEGDEDSAEEEDDEQDDVLNESEEENEDEEEEDEQEEDETENQAQVNNAQPKIKITKYKRKKFYDFAGYIVQCRRSTRLRAHSLSKFTNTADTPVDLESEDQANMNTNTIGDKRPLAKVYRRPDNKVIKATAGRNIKTLVGNKLVDEVEGDEHNCNNLVDEQDGDQDNDKQSEEDMQEGEEDSAQEDSAEDMEQDDSAQEGEEGDDDSAQEGEEGDEDSAEEEDDEQDDVLNESEEENEDEEEEDEQEEDETENQAQVNNAQPKIKITKYKRKKEAAFETHIPRKRIAGTLYPLLKFMNKDVKKTEGAKHINKKKDEVKIRISPRHFSKMVGELTKEQRDWVTRAGFALLLDFELDILPTKIAYNVLQIFDHHSISLKLKDGDINITSEDVYDVLGLPNGGHPIILASPGKYSQRIKDWHAQFTLSDQITTQMIVQVMKNQEVNDNFKLNFLLVMSNVLIGTKGASYVDKQLLQLDDNLDNLKKYNWADFLLGYLVIGMESWNRTTTTFFRGSLIFLTLLYVDRVRYKGMNLVDRQFPSYNGWTLEMLRQRQEIEVIDGAFGVGSIQPSLKEYLQKIDPSEPPKTKVNDNENGAWDTWQYWSEVDRIEKDYLKRKESTSQQPHESTQCQSPQNTQYYTPPTEAADGNVEQTEEGRGTCGHKVQI</sequence>
<protein>
    <recommendedName>
        <fullName evidence="3">Aminotransferase-like plant mobile domain-containing protein</fullName>
    </recommendedName>
</protein>
<feature type="compositionally biased region" description="Acidic residues" evidence="1">
    <location>
        <begin position="271"/>
        <end position="350"/>
    </location>
</feature>
<feature type="compositionally biased region" description="Acidic residues" evidence="1">
    <location>
        <begin position="70"/>
        <end position="138"/>
    </location>
</feature>